<evidence type="ECO:0000256" key="1">
    <source>
        <dbReference type="ARBA" id="ARBA00004123"/>
    </source>
</evidence>
<dbReference type="Pfam" id="PF23300">
    <property type="entry name" value="HEAT_Nup120"/>
    <property type="match status" value="1"/>
</dbReference>
<evidence type="ECO:0000259" key="5">
    <source>
        <dbReference type="Pfam" id="PF11715"/>
    </source>
</evidence>
<dbReference type="Proteomes" id="UP000094455">
    <property type="component" value="Unassembled WGS sequence"/>
</dbReference>
<evidence type="ECO:0000259" key="6">
    <source>
        <dbReference type="Pfam" id="PF23300"/>
    </source>
</evidence>
<dbReference type="GeneID" id="30177422"/>
<dbReference type="OrthoDB" id="67716at2759"/>
<dbReference type="AlphaFoldDB" id="A0A1E3NMA5"/>
<proteinExistence type="predicted"/>
<feature type="compositionally biased region" description="Basic and acidic residues" evidence="4">
    <location>
        <begin position="1104"/>
        <end position="1116"/>
    </location>
</feature>
<evidence type="ECO:0000256" key="2">
    <source>
        <dbReference type="ARBA" id="ARBA00022448"/>
    </source>
</evidence>
<dbReference type="STRING" id="763406.A0A1E3NMA5"/>
<keyword evidence="3" id="KW-0539">Nucleus</keyword>
<dbReference type="Pfam" id="PF11715">
    <property type="entry name" value="Beta-prop_Nup120_160"/>
    <property type="match status" value="1"/>
</dbReference>
<reference evidence="7 8" key="1">
    <citation type="journal article" date="2016" name="Proc. Natl. Acad. Sci. U.S.A.">
        <title>Comparative genomics of biotechnologically important yeasts.</title>
        <authorList>
            <person name="Riley R."/>
            <person name="Haridas S."/>
            <person name="Wolfe K.H."/>
            <person name="Lopes M.R."/>
            <person name="Hittinger C.T."/>
            <person name="Goeker M."/>
            <person name="Salamov A.A."/>
            <person name="Wisecaver J.H."/>
            <person name="Long T.M."/>
            <person name="Calvey C.H."/>
            <person name="Aerts A.L."/>
            <person name="Barry K.W."/>
            <person name="Choi C."/>
            <person name="Clum A."/>
            <person name="Coughlan A.Y."/>
            <person name="Deshpande S."/>
            <person name="Douglass A.P."/>
            <person name="Hanson S.J."/>
            <person name="Klenk H.-P."/>
            <person name="LaButti K.M."/>
            <person name="Lapidus A."/>
            <person name="Lindquist E.A."/>
            <person name="Lipzen A.M."/>
            <person name="Meier-Kolthoff J.P."/>
            <person name="Ohm R.A."/>
            <person name="Otillar R.P."/>
            <person name="Pangilinan J.L."/>
            <person name="Peng Y."/>
            <person name="Rokas A."/>
            <person name="Rosa C.A."/>
            <person name="Scheuner C."/>
            <person name="Sibirny A.A."/>
            <person name="Slot J.C."/>
            <person name="Stielow J.B."/>
            <person name="Sun H."/>
            <person name="Kurtzman C.P."/>
            <person name="Blackwell M."/>
            <person name="Grigoriev I.V."/>
            <person name="Jeffries T.W."/>
        </authorList>
    </citation>
    <scope>NUCLEOTIDE SEQUENCE [LARGE SCALE GENOMIC DNA]</scope>
    <source>
        <strain evidence="7 8">NRRL Y-2026</strain>
    </source>
</reference>
<organism evidence="7 8">
    <name type="scientific">Pichia membranifaciens NRRL Y-2026</name>
    <dbReference type="NCBI Taxonomy" id="763406"/>
    <lineage>
        <taxon>Eukaryota</taxon>
        <taxon>Fungi</taxon>
        <taxon>Dikarya</taxon>
        <taxon>Ascomycota</taxon>
        <taxon>Saccharomycotina</taxon>
        <taxon>Pichiomycetes</taxon>
        <taxon>Pichiales</taxon>
        <taxon>Pichiaceae</taxon>
        <taxon>Pichia</taxon>
    </lineage>
</organism>
<name>A0A1E3NMA5_9ASCO</name>
<dbReference type="InterPro" id="IPR059141">
    <property type="entry name" value="Beta-prop_Nup120_160"/>
</dbReference>
<feature type="domain" description="Nucleoporin nup120-like HEAT repeat" evidence="6">
    <location>
        <begin position="774"/>
        <end position="944"/>
    </location>
</feature>
<dbReference type="InterPro" id="IPR021717">
    <property type="entry name" value="Nucleoporin_Nup160"/>
</dbReference>
<feature type="region of interest" description="Disordered" evidence="4">
    <location>
        <begin position="1095"/>
        <end position="1116"/>
    </location>
</feature>
<dbReference type="GO" id="GO:0017056">
    <property type="term" value="F:structural constituent of nuclear pore"/>
    <property type="evidence" value="ECO:0007669"/>
    <property type="project" value="TreeGrafter"/>
</dbReference>
<evidence type="ECO:0000313" key="8">
    <source>
        <dbReference type="Proteomes" id="UP000094455"/>
    </source>
</evidence>
<keyword evidence="8" id="KW-1185">Reference proteome</keyword>
<comment type="subcellular location">
    <subcellularLocation>
        <location evidence="1">Nucleus</location>
    </subcellularLocation>
</comment>
<dbReference type="InterPro" id="IPR056548">
    <property type="entry name" value="HEAT_Nup120"/>
</dbReference>
<dbReference type="EMBL" id="KV454002">
    <property type="protein sequence ID" value="ODQ47267.1"/>
    <property type="molecule type" value="Genomic_DNA"/>
</dbReference>
<keyword evidence="2" id="KW-0813">Transport</keyword>
<evidence type="ECO:0000256" key="4">
    <source>
        <dbReference type="SAM" id="MobiDB-lite"/>
    </source>
</evidence>
<gene>
    <name evidence="7" type="ORF">PICMEDRAFT_15247</name>
</gene>
<sequence length="1116" mass="127134">MAGETSYLYTEVPVTLEKDFVKVPLPQDIHKIIKKLPLSETDVPKYRASTASNHETHFARFYRPESDDPLIPLYSYRILKSSNGETGDVLTICPIQINSFDKLPLQSFSFMLPSSIVQNCITFEENDDHIVIDIILSNNVVVTLNLDTRIFFNDNVISLDNFYSWCTYSMPYSFDQRKALFMKSFDVLTSIISTVDGGLLLMRRLNISSEYTVSPLTNTSYIDNIRSKLFFGSSNNVRAIDFNDQSVSVNSFIDVVKINSDLFITISVSKTFTIWSMKSQKILKEVSLNDFLPDSMHSAVLSPSCPNSILQLSNDILTVLLSLDNTYIYTFKLNIDDASLELIAELTSPNCNQNWIPIDYCLMSRNGFLKIWISWIFGDLCLYQSCKLYNDSKNTVEWSSAIEADVFGELQNSEFINAVNNMKDNKMLNVYSLRFIKSQYSDKTIQLALEIFNSHYESKFLSKSIDDQITELIMGNGGATENQKTEWIGFASVCQDIHIRTASKVFAISFDNSGVDFSDDPLVVVLKGNNSFSVLKRSTTFELLYSNSVHTRKLNDKDFPYADEINVTDLMGLVSLILEYSKGFSVEVSSAISEFIEDDFGSKKENFSELMTAIFERYIIKVANETVVSELLNRLSSINSAGDLINFLSILLTTNHIDYRSGGLGSFTEFNEGLINKSIIFNNLFAKQIIFGLMLILLTMDMSKPIEQLFRKLHEAFKYIKFIEGVSRLPKKDLLIKYLMNVNSGIFIKSSTLNLLLVNSLEQLCDEKFVFFVISELLISKNSQIAAEFVNYLPPSLPVSTILKGLIALDRRDAEEAKRIFMCNIKEITSYSKKITDGEKSSLESIRSTISLILVDSEMDYFFNLALLFESKKFYLQSLSFALESSKSIIKTKNIGTEKESDVFYKIFELALNLGEYKMSFSAIKEMTHKNRDIPLRKFVYKLFQEGKLGYVIEFNYGEDLDRVDDLIYSMGEESLQSIETLGDVKLALKYYRVCYSLRLKEGDFRGAIESLYRFNKVVGLHYGDAVYTSEEMAEILKNNYLVMLNLINSFKEEDRWIIGRKVSDGDADAVVSSAKLEEEYLTFVDKGKYNSRGKGQIQGKNQGKIDAEERGRYLM</sequence>
<feature type="domain" description="Nucleoporin Nup120/160 beta-propeller" evidence="5">
    <location>
        <begin position="85"/>
        <end position="522"/>
    </location>
</feature>
<protein>
    <submittedName>
        <fullName evidence="7">Uncharacterized protein</fullName>
    </submittedName>
</protein>
<dbReference type="GO" id="GO:0005643">
    <property type="term" value="C:nuclear pore"/>
    <property type="evidence" value="ECO:0007669"/>
    <property type="project" value="UniProtKB-ARBA"/>
</dbReference>
<dbReference type="PANTHER" id="PTHR21286">
    <property type="entry name" value="NUCLEAR PORE COMPLEX PROTEIN NUP160"/>
    <property type="match status" value="1"/>
</dbReference>
<accession>A0A1E3NMA5</accession>
<dbReference type="PANTHER" id="PTHR21286:SF0">
    <property type="entry name" value="NUCLEAR PORE COMPLEX PROTEIN NUP160"/>
    <property type="match status" value="1"/>
</dbReference>
<dbReference type="RefSeq" id="XP_019018380.1">
    <property type="nucleotide sequence ID" value="XM_019160735.1"/>
</dbReference>
<evidence type="ECO:0000313" key="7">
    <source>
        <dbReference type="EMBL" id="ODQ47267.1"/>
    </source>
</evidence>
<evidence type="ECO:0000256" key="3">
    <source>
        <dbReference type="ARBA" id="ARBA00023242"/>
    </source>
</evidence>